<dbReference type="PANTHER" id="PTHR11439">
    <property type="entry name" value="GAG-POL-RELATED RETROTRANSPOSON"/>
    <property type="match status" value="1"/>
</dbReference>
<proteinExistence type="predicted"/>
<keyword evidence="2" id="KW-1185">Reference proteome</keyword>
<protein>
    <recommendedName>
        <fullName evidence="3">Retrovirus-related Pol polyprotein from transposon TNT 1-94</fullName>
    </recommendedName>
</protein>
<evidence type="ECO:0000313" key="2">
    <source>
        <dbReference type="Proteomes" id="UP000224567"/>
    </source>
</evidence>
<reference evidence="2" key="2">
    <citation type="journal article" date="2017" name="J. Anim. Genet.">
        <title>Multiple reference genome sequences of hot pepper reveal the massive evolution of plant disease resistance genes by retroduplication.</title>
        <authorList>
            <person name="Kim S."/>
            <person name="Park J."/>
            <person name="Yeom S.-I."/>
            <person name="Kim Y.-M."/>
            <person name="Seo E."/>
            <person name="Kim K.-T."/>
            <person name="Kim M.-S."/>
            <person name="Lee J.M."/>
            <person name="Cheong K."/>
            <person name="Shin H.-S."/>
            <person name="Kim S.-B."/>
            <person name="Han K."/>
            <person name="Lee J."/>
            <person name="Park M."/>
            <person name="Lee H.-A."/>
            <person name="Lee H.-Y."/>
            <person name="Lee Y."/>
            <person name="Oh S."/>
            <person name="Lee J.H."/>
            <person name="Choi E."/>
            <person name="Choi E."/>
            <person name="Lee S.E."/>
            <person name="Jeon J."/>
            <person name="Kim H."/>
            <person name="Choi G."/>
            <person name="Song H."/>
            <person name="Lee J."/>
            <person name="Lee S.-C."/>
            <person name="Kwon J.-K."/>
            <person name="Lee H.-Y."/>
            <person name="Koo N."/>
            <person name="Hong Y."/>
            <person name="Kim R.W."/>
            <person name="Kang W.-H."/>
            <person name="Huh J.H."/>
            <person name="Kang B.-C."/>
            <person name="Yang T.-J."/>
            <person name="Lee Y.-H."/>
            <person name="Bennetzen J.L."/>
            <person name="Choi D."/>
        </authorList>
    </citation>
    <scope>NUCLEOTIDE SEQUENCE [LARGE SCALE GENOMIC DNA]</scope>
    <source>
        <strain evidence="2">cv. PBC81</strain>
    </source>
</reference>
<name>A0A2G2X016_CAPBA</name>
<dbReference type="Proteomes" id="UP000224567">
    <property type="component" value="Unassembled WGS sequence"/>
</dbReference>
<sequence>MKNTKPVSTPLVAHFKLSATLSPKIDDERDYISRVPYSSIVGSLMYAMACFRPDLSYAFGKSRDGVIGYVDSNFAGDHEKMRSLTVYVFTIGGYALSWKAILQSTVALSTIETNYMAISEAFKEAI</sequence>
<dbReference type="OrthoDB" id="1660489at2759"/>
<organism evidence="1 2">
    <name type="scientific">Capsicum baccatum</name>
    <name type="common">Peruvian pepper</name>
    <dbReference type="NCBI Taxonomy" id="33114"/>
    <lineage>
        <taxon>Eukaryota</taxon>
        <taxon>Viridiplantae</taxon>
        <taxon>Streptophyta</taxon>
        <taxon>Embryophyta</taxon>
        <taxon>Tracheophyta</taxon>
        <taxon>Spermatophyta</taxon>
        <taxon>Magnoliopsida</taxon>
        <taxon>eudicotyledons</taxon>
        <taxon>Gunneridae</taxon>
        <taxon>Pentapetalae</taxon>
        <taxon>asterids</taxon>
        <taxon>lamiids</taxon>
        <taxon>Solanales</taxon>
        <taxon>Solanaceae</taxon>
        <taxon>Solanoideae</taxon>
        <taxon>Capsiceae</taxon>
        <taxon>Capsicum</taxon>
    </lineage>
</organism>
<reference evidence="1 2" key="1">
    <citation type="journal article" date="2017" name="Genome Biol.">
        <title>New reference genome sequences of hot pepper reveal the massive evolution of plant disease-resistance genes by retroduplication.</title>
        <authorList>
            <person name="Kim S."/>
            <person name="Park J."/>
            <person name="Yeom S.I."/>
            <person name="Kim Y.M."/>
            <person name="Seo E."/>
            <person name="Kim K.T."/>
            <person name="Kim M.S."/>
            <person name="Lee J.M."/>
            <person name="Cheong K."/>
            <person name="Shin H.S."/>
            <person name="Kim S.B."/>
            <person name="Han K."/>
            <person name="Lee J."/>
            <person name="Park M."/>
            <person name="Lee H.A."/>
            <person name="Lee H.Y."/>
            <person name="Lee Y."/>
            <person name="Oh S."/>
            <person name="Lee J.H."/>
            <person name="Choi E."/>
            <person name="Choi E."/>
            <person name="Lee S.E."/>
            <person name="Jeon J."/>
            <person name="Kim H."/>
            <person name="Choi G."/>
            <person name="Song H."/>
            <person name="Lee J."/>
            <person name="Lee S.C."/>
            <person name="Kwon J.K."/>
            <person name="Lee H.Y."/>
            <person name="Koo N."/>
            <person name="Hong Y."/>
            <person name="Kim R.W."/>
            <person name="Kang W.H."/>
            <person name="Huh J.H."/>
            <person name="Kang B.C."/>
            <person name="Yang T.J."/>
            <person name="Lee Y.H."/>
            <person name="Bennetzen J.L."/>
            <person name="Choi D."/>
        </authorList>
    </citation>
    <scope>NUCLEOTIDE SEQUENCE [LARGE SCALE GENOMIC DNA]</scope>
    <source>
        <strain evidence="2">cv. PBC81</strain>
    </source>
</reference>
<gene>
    <name evidence="1" type="ORF">CQW23_10516</name>
</gene>
<accession>A0A2G2X016</accession>
<evidence type="ECO:0000313" key="1">
    <source>
        <dbReference type="EMBL" id="PHT50769.1"/>
    </source>
</evidence>
<dbReference type="CDD" id="cd09272">
    <property type="entry name" value="RNase_HI_RT_Ty1"/>
    <property type="match status" value="1"/>
</dbReference>
<comment type="caution">
    <text evidence="1">The sequence shown here is derived from an EMBL/GenBank/DDBJ whole genome shotgun (WGS) entry which is preliminary data.</text>
</comment>
<evidence type="ECO:0008006" key="3">
    <source>
        <dbReference type="Google" id="ProtNLM"/>
    </source>
</evidence>
<dbReference type="AlphaFoldDB" id="A0A2G2X016"/>
<dbReference type="EMBL" id="MLFT02000004">
    <property type="protein sequence ID" value="PHT50769.1"/>
    <property type="molecule type" value="Genomic_DNA"/>
</dbReference>
<dbReference type="STRING" id="33114.A0A2G2X016"/>